<keyword evidence="5" id="KW-1185">Reference proteome</keyword>
<dbReference type="Gene3D" id="3.40.50.1980">
    <property type="entry name" value="Nitrogenase molybdenum iron protein domain"/>
    <property type="match status" value="2"/>
</dbReference>
<feature type="chain" id="PRO_5018291787" evidence="2">
    <location>
        <begin position="28"/>
        <end position="304"/>
    </location>
</feature>
<proteinExistence type="predicted"/>
<accession>A0A3N4V0N2</accession>
<dbReference type="PANTHER" id="PTHR30535:SF34">
    <property type="entry name" value="MOLYBDATE-BINDING PROTEIN MOLA"/>
    <property type="match status" value="1"/>
</dbReference>
<dbReference type="PANTHER" id="PTHR30535">
    <property type="entry name" value="VITAMIN B12-BINDING PROTEIN"/>
    <property type="match status" value="1"/>
</dbReference>
<dbReference type="SUPFAM" id="SSF53807">
    <property type="entry name" value="Helical backbone' metal receptor"/>
    <property type="match status" value="1"/>
</dbReference>
<dbReference type="InterPro" id="IPR054828">
    <property type="entry name" value="Vit_B12_bind_prot"/>
</dbReference>
<dbReference type="PROSITE" id="PS50983">
    <property type="entry name" value="FE_B12_PBP"/>
    <property type="match status" value="1"/>
</dbReference>
<sequence length="304" mass="32688">MKGVLGWWAWVWVALGLCGALVAPARAAPVTVTDDRGVSVVLPRAPQRIVSLLPSLAESVCALDRCDRLVGVDRYTQWPQALQRLPRVGGGLDPNIEQIVALRPDVVLMATSSRAADRLRALGVPVVALEPRSHADVRRVLLKLGELLEVDDADRVWRHIDAAIRAAAQSVPASARGTRVYFEVDPGPYAAGESSFIGETLGRLGAKNIVPAALGPFPKLNPEYIVRADPDLIMVGARTGPALLQRPGWSELRALRGGHLCLFTVEESDILVRPGPRMAEGARLMARCLAERAPRAIAASGGRR</sequence>
<reference evidence="4 5" key="1">
    <citation type="submission" date="2018-11" db="EMBL/GenBank/DDBJ databases">
        <title>Genomic Encyclopedia of Type Strains, Phase IV (KMG-IV): sequencing the most valuable type-strain genomes for metagenomic binning, comparative biology and taxonomic classification.</title>
        <authorList>
            <person name="Goeker M."/>
        </authorList>
    </citation>
    <scope>NUCLEOTIDE SEQUENCE [LARGE SCALE GENOMIC DNA]</scope>
    <source>
        <strain evidence="4 5">DSM 101684</strain>
    </source>
</reference>
<evidence type="ECO:0000259" key="3">
    <source>
        <dbReference type="PROSITE" id="PS50983"/>
    </source>
</evidence>
<evidence type="ECO:0000256" key="1">
    <source>
        <dbReference type="ARBA" id="ARBA00022729"/>
    </source>
</evidence>
<feature type="domain" description="Fe/B12 periplasmic-binding" evidence="3">
    <location>
        <begin position="48"/>
        <end position="293"/>
    </location>
</feature>
<organism evidence="4 5">
    <name type="scientific">Tibeticola sediminis</name>
    <dbReference type="NCBI Taxonomy" id="1917811"/>
    <lineage>
        <taxon>Bacteria</taxon>
        <taxon>Pseudomonadati</taxon>
        <taxon>Pseudomonadota</taxon>
        <taxon>Betaproteobacteria</taxon>
        <taxon>Burkholderiales</taxon>
        <taxon>Comamonadaceae</taxon>
        <taxon>Tibeticola</taxon>
    </lineage>
</organism>
<dbReference type="GO" id="GO:0071281">
    <property type="term" value="P:cellular response to iron ion"/>
    <property type="evidence" value="ECO:0007669"/>
    <property type="project" value="TreeGrafter"/>
</dbReference>
<keyword evidence="1 2" id="KW-0732">Signal</keyword>
<protein>
    <submittedName>
        <fullName evidence="4">Iron complex transport system substrate-binding protein</fullName>
    </submittedName>
</protein>
<dbReference type="Pfam" id="PF01497">
    <property type="entry name" value="Peripla_BP_2"/>
    <property type="match status" value="1"/>
</dbReference>
<evidence type="ECO:0000313" key="5">
    <source>
        <dbReference type="Proteomes" id="UP000272193"/>
    </source>
</evidence>
<dbReference type="Proteomes" id="UP000272193">
    <property type="component" value="Unassembled WGS sequence"/>
</dbReference>
<gene>
    <name evidence="4" type="ORF">EDC62_1100</name>
</gene>
<dbReference type="AlphaFoldDB" id="A0A3N4V0N2"/>
<name>A0A3N4V0N2_9BURK</name>
<evidence type="ECO:0000256" key="2">
    <source>
        <dbReference type="SAM" id="SignalP"/>
    </source>
</evidence>
<dbReference type="NCBIfam" id="NF038402">
    <property type="entry name" value="TroA_like"/>
    <property type="match status" value="1"/>
</dbReference>
<dbReference type="EMBL" id="RKQL01000002">
    <property type="protein sequence ID" value="RPE70617.1"/>
    <property type="molecule type" value="Genomic_DNA"/>
</dbReference>
<evidence type="ECO:0000313" key="4">
    <source>
        <dbReference type="EMBL" id="RPE70617.1"/>
    </source>
</evidence>
<dbReference type="InterPro" id="IPR002491">
    <property type="entry name" value="ABC_transptr_periplasmic_BD"/>
</dbReference>
<comment type="caution">
    <text evidence="4">The sequence shown here is derived from an EMBL/GenBank/DDBJ whole genome shotgun (WGS) entry which is preliminary data.</text>
</comment>
<dbReference type="InterPro" id="IPR050902">
    <property type="entry name" value="ABC_Transporter_SBP"/>
</dbReference>
<feature type="signal peptide" evidence="2">
    <location>
        <begin position="1"/>
        <end position="27"/>
    </location>
</feature>